<reference evidence="3" key="1">
    <citation type="submission" date="2016-10" db="EMBL/GenBank/DDBJ databases">
        <authorList>
            <person name="Varghese N."/>
            <person name="Submissions S."/>
        </authorList>
    </citation>
    <scope>NUCLEOTIDE SEQUENCE [LARGE SCALE GENOMIC DNA]</scope>
    <source>
        <strain evidence="3">CGMCC 1.6963</strain>
    </source>
</reference>
<dbReference type="Proteomes" id="UP000199019">
    <property type="component" value="Unassembled WGS sequence"/>
</dbReference>
<evidence type="ECO:0000313" key="3">
    <source>
        <dbReference type="Proteomes" id="UP000199019"/>
    </source>
</evidence>
<evidence type="ECO:0000313" key="2">
    <source>
        <dbReference type="EMBL" id="SER90728.1"/>
    </source>
</evidence>
<sequence>MTSPESAADRPDAFPTPREGLDNGSLSELRIDAGEVPLDVSPPHPMTGVHHDIEVPDDASSLLEGMEAYGG</sequence>
<evidence type="ECO:0000256" key="1">
    <source>
        <dbReference type="SAM" id="MobiDB-lite"/>
    </source>
</evidence>
<gene>
    <name evidence="2" type="ORF">SAMN05216199_1397</name>
</gene>
<accession>A0A1H9T0R3</accession>
<protein>
    <submittedName>
        <fullName evidence="2">Uncharacterized protein</fullName>
    </submittedName>
</protein>
<organism evidence="2 3">
    <name type="scientific">Pedococcus cremeus</name>
    <dbReference type="NCBI Taxonomy" id="587636"/>
    <lineage>
        <taxon>Bacteria</taxon>
        <taxon>Bacillati</taxon>
        <taxon>Actinomycetota</taxon>
        <taxon>Actinomycetes</taxon>
        <taxon>Micrococcales</taxon>
        <taxon>Intrasporangiaceae</taxon>
        <taxon>Pedococcus</taxon>
    </lineage>
</organism>
<proteinExistence type="predicted"/>
<name>A0A1H9T0R3_9MICO</name>
<keyword evidence="3" id="KW-1185">Reference proteome</keyword>
<dbReference type="STRING" id="587636.SAMN05216199_1397"/>
<dbReference type="EMBL" id="FOHB01000002">
    <property type="protein sequence ID" value="SER90728.1"/>
    <property type="molecule type" value="Genomic_DNA"/>
</dbReference>
<dbReference type="RefSeq" id="WP_091756650.1">
    <property type="nucleotide sequence ID" value="NZ_FOHB01000002.1"/>
</dbReference>
<feature type="region of interest" description="Disordered" evidence="1">
    <location>
        <begin position="1"/>
        <end position="26"/>
    </location>
</feature>
<dbReference type="AlphaFoldDB" id="A0A1H9T0R3"/>